<dbReference type="AlphaFoldDB" id="A0A382YCE0"/>
<feature type="non-terminal residue" evidence="2">
    <location>
        <position position="231"/>
    </location>
</feature>
<dbReference type="GO" id="GO:0030288">
    <property type="term" value="C:outer membrane-bounded periplasmic space"/>
    <property type="evidence" value="ECO:0007669"/>
    <property type="project" value="TreeGrafter"/>
</dbReference>
<evidence type="ECO:0008006" key="3">
    <source>
        <dbReference type="Google" id="ProtNLM"/>
    </source>
</evidence>
<dbReference type="Gene3D" id="3.40.190.10">
    <property type="entry name" value="Periplasmic binding protein-like II"/>
    <property type="match status" value="2"/>
</dbReference>
<sequence length="231" mass="26053">MHKKLKVLIFGASLFSFNCALAAEEVNLYSYRQPFLINQFLNQFTKQTGIKVNVVYAKKGMLERIKAEGRNTPADAVLTVDISRLSALADANLLQPVSSPILHKNIPPQFRHPDGLWFGLTLRARVVYAHKNRVQDDEIMTYSDLTKPRFKGKVCTRSGKHAYNLSLLAAFVDEKGEKAAEDWARRLKSNLARRPKGNDRAQVKAIKEGLCDVSLGNTYYLGKMETNEKNP</sequence>
<dbReference type="PANTHER" id="PTHR30006:SF15">
    <property type="entry name" value="IRON-UTILIZATION PERIPLASMIC PROTEIN"/>
    <property type="match status" value="1"/>
</dbReference>
<dbReference type="SUPFAM" id="SSF53850">
    <property type="entry name" value="Periplasmic binding protein-like II"/>
    <property type="match status" value="1"/>
</dbReference>
<dbReference type="EMBL" id="UINC01174717">
    <property type="protein sequence ID" value="SVD80977.1"/>
    <property type="molecule type" value="Genomic_DNA"/>
</dbReference>
<protein>
    <recommendedName>
        <fullName evidence="3">Iron ABC transporter substrate-binding protein</fullName>
    </recommendedName>
</protein>
<keyword evidence="1" id="KW-0732">Signal</keyword>
<organism evidence="2">
    <name type="scientific">marine metagenome</name>
    <dbReference type="NCBI Taxonomy" id="408172"/>
    <lineage>
        <taxon>unclassified sequences</taxon>
        <taxon>metagenomes</taxon>
        <taxon>ecological metagenomes</taxon>
    </lineage>
</organism>
<reference evidence="2" key="1">
    <citation type="submission" date="2018-05" db="EMBL/GenBank/DDBJ databases">
        <authorList>
            <person name="Lanie J.A."/>
            <person name="Ng W.-L."/>
            <person name="Kazmierczak K.M."/>
            <person name="Andrzejewski T.M."/>
            <person name="Davidsen T.M."/>
            <person name="Wayne K.J."/>
            <person name="Tettelin H."/>
            <person name="Glass J.I."/>
            <person name="Rusch D."/>
            <person name="Podicherti R."/>
            <person name="Tsui H.-C.T."/>
            <person name="Winkler M.E."/>
        </authorList>
    </citation>
    <scope>NUCLEOTIDE SEQUENCE</scope>
</reference>
<name>A0A382YCE0_9ZZZZ</name>
<dbReference type="PANTHER" id="PTHR30006">
    <property type="entry name" value="THIAMINE-BINDING PERIPLASMIC PROTEIN-RELATED"/>
    <property type="match status" value="1"/>
</dbReference>
<evidence type="ECO:0000313" key="2">
    <source>
        <dbReference type="EMBL" id="SVD80977.1"/>
    </source>
</evidence>
<proteinExistence type="predicted"/>
<gene>
    <name evidence="2" type="ORF">METZ01_LOCUS433831</name>
</gene>
<dbReference type="Pfam" id="PF13343">
    <property type="entry name" value="SBP_bac_6"/>
    <property type="match status" value="1"/>
</dbReference>
<accession>A0A382YCE0</accession>
<evidence type="ECO:0000256" key="1">
    <source>
        <dbReference type="ARBA" id="ARBA00022729"/>
    </source>
</evidence>